<keyword evidence="5 9" id="KW-0812">Transmembrane</keyword>
<evidence type="ECO:0000256" key="8">
    <source>
        <dbReference type="ARBA" id="ARBA00023136"/>
    </source>
</evidence>
<dbReference type="PANTHER" id="PTHR42751">
    <property type="entry name" value="SODIUM/HYDROGEN EXCHANGER FAMILY/TRKA DOMAIN PROTEIN"/>
    <property type="match status" value="1"/>
</dbReference>
<feature type="transmembrane region" description="Helical" evidence="9">
    <location>
        <begin position="75"/>
        <end position="96"/>
    </location>
</feature>
<evidence type="ECO:0000313" key="12">
    <source>
        <dbReference type="EMBL" id="WOJ96761.1"/>
    </source>
</evidence>
<organism evidence="12 13">
    <name type="scientific">Congregibacter brevis</name>
    <dbReference type="NCBI Taxonomy" id="3081201"/>
    <lineage>
        <taxon>Bacteria</taxon>
        <taxon>Pseudomonadati</taxon>
        <taxon>Pseudomonadota</taxon>
        <taxon>Gammaproteobacteria</taxon>
        <taxon>Cellvibrionales</taxon>
        <taxon>Halieaceae</taxon>
        <taxon>Congregibacter</taxon>
    </lineage>
</organism>
<keyword evidence="13" id="KW-1185">Reference proteome</keyword>
<feature type="transmembrane region" description="Helical" evidence="9">
    <location>
        <begin position="244"/>
        <end position="263"/>
    </location>
</feature>
<comment type="similarity">
    <text evidence="2">Belongs to the monovalent cation:proton antiporter 2 (CPA2) transporter (TC 2.A.37) family.</text>
</comment>
<evidence type="ECO:0000259" key="10">
    <source>
        <dbReference type="Pfam" id="PF00999"/>
    </source>
</evidence>
<dbReference type="EMBL" id="CP136865">
    <property type="protein sequence ID" value="WOJ96761.1"/>
    <property type="molecule type" value="Genomic_DNA"/>
</dbReference>
<dbReference type="RefSeq" id="WP_407327440.1">
    <property type="nucleotide sequence ID" value="NZ_CP136865.1"/>
</dbReference>
<dbReference type="SUPFAM" id="SSF51735">
    <property type="entry name" value="NAD(P)-binding Rossmann-fold domains"/>
    <property type="match status" value="1"/>
</dbReference>
<evidence type="ECO:0000256" key="7">
    <source>
        <dbReference type="ARBA" id="ARBA00023065"/>
    </source>
</evidence>
<feature type="domain" description="RCK N-terminal" evidence="11">
    <location>
        <begin position="384"/>
        <end position="495"/>
    </location>
</feature>
<keyword evidence="7" id="KW-0406">Ion transport</keyword>
<dbReference type="Pfam" id="PF02254">
    <property type="entry name" value="TrkA_N"/>
    <property type="match status" value="1"/>
</dbReference>
<feature type="domain" description="Cation/H+ exchanger transmembrane" evidence="10">
    <location>
        <begin position="7"/>
        <end position="345"/>
    </location>
</feature>
<feature type="transmembrane region" description="Helical" evidence="9">
    <location>
        <begin position="307"/>
        <end position="327"/>
    </location>
</feature>
<evidence type="ECO:0000256" key="9">
    <source>
        <dbReference type="SAM" id="Phobius"/>
    </source>
</evidence>
<dbReference type="InterPro" id="IPR003148">
    <property type="entry name" value="RCK_N"/>
</dbReference>
<feature type="transmembrane region" description="Helical" evidence="9">
    <location>
        <begin position="108"/>
        <end position="129"/>
    </location>
</feature>
<keyword evidence="4" id="KW-0050">Antiport</keyword>
<evidence type="ECO:0000313" key="13">
    <source>
        <dbReference type="Proteomes" id="UP001626549"/>
    </source>
</evidence>
<dbReference type="Gene3D" id="1.20.1530.20">
    <property type="match status" value="1"/>
</dbReference>
<feature type="transmembrane region" description="Helical" evidence="9">
    <location>
        <begin position="184"/>
        <end position="209"/>
    </location>
</feature>
<dbReference type="Proteomes" id="UP001626549">
    <property type="component" value="Chromosome"/>
</dbReference>
<keyword evidence="3" id="KW-0813">Transport</keyword>
<keyword evidence="8 9" id="KW-0472">Membrane</keyword>
<accession>A0ABZ0IBJ4</accession>
<feature type="transmembrane region" description="Helical" evidence="9">
    <location>
        <begin position="141"/>
        <end position="164"/>
    </location>
</feature>
<dbReference type="PANTHER" id="PTHR42751:SF1">
    <property type="entry name" value="CATION_PROTON ANTIPORTER YBAL-RELATED"/>
    <property type="match status" value="1"/>
</dbReference>
<dbReference type="Gene3D" id="3.40.50.720">
    <property type="entry name" value="NAD(P)-binding Rossmann-like Domain"/>
    <property type="match status" value="1"/>
</dbReference>
<reference evidence="12 13" key="1">
    <citation type="submission" date="2023-10" db="EMBL/GenBank/DDBJ databases">
        <title>Two novel species belonging to the OM43/NOR5 clade.</title>
        <authorList>
            <person name="Park M."/>
        </authorList>
    </citation>
    <scope>NUCLEOTIDE SEQUENCE [LARGE SCALE GENOMIC DNA]</scope>
    <source>
        <strain evidence="12 13">IMCC45268</strain>
    </source>
</reference>
<dbReference type="InterPro" id="IPR038770">
    <property type="entry name" value="Na+/solute_symporter_sf"/>
</dbReference>
<evidence type="ECO:0000256" key="4">
    <source>
        <dbReference type="ARBA" id="ARBA00022449"/>
    </source>
</evidence>
<evidence type="ECO:0000256" key="1">
    <source>
        <dbReference type="ARBA" id="ARBA00004141"/>
    </source>
</evidence>
<proteinExistence type="inferred from homology"/>
<gene>
    <name evidence="12" type="ORF">R0137_16165</name>
</gene>
<name>A0ABZ0IBJ4_9GAMM</name>
<evidence type="ECO:0000256" key="3">
    <source>
        <dbReference type="ARBA" id="ARBA00022448"/>
    </source>
</evidence>
<dbReference type="Pfam" id="PF00999">
    <property type="entry name" value="Na_H_Exchanger"/>
    <property type="match status" value="1"/>
</dbReference>
<evidence type="ECO:0000256" key="6">
    <source>
        <dbReference type="ARBA" id="ARBA00022989"/>
    </source>
</evidence>
<feature type="transmembrane region" description="Helical" evidence="9">
    <location>
        <begin position="269"/>
        <end position="287"/>
    </location>
</feature>
<evidence type="ECO:0000256" key="5">
    <source>
        <dbReference type="ARBA" id="ARBA00022692"/>
    </source>
</evidence>
<feature type="transmembrane region" description="Helical" evidence="9">
    <location>
        <begin position="333"/>
        <end position="353"/>
    </location>
</feature>
<dbReference type="InterPro" id="IPR036291">
    <property type="entry name" value="NAD(P)-bd_dom_sf"/>
</dbReference>
<protein>
    <submittedName>
        <fullName evidence="12">Cation:proton antiporter family protein</fullName>
    </submittedName>
</protein>
<evidence type="ECO:0000259" key="11">
    <source>
        <dbReference type="Pfam" id="PF02254"/>
    </source>
</evidence>
<feature type="transmembrane region" description="Helical" evidence="9">
    <location>
        <begin position="45"/>
        <end position="63"/>
    </location>
</feature>
<comment type="subcellular location">
    <subcellularLocation>
        <location evidence="1">Membrane</location>
        <topology evidence="1">Multi-pass membrane protein</topology>
    </subcellularLocation>
</comment>
<dbReference type="InterPro" id="IPR006153">
    <property type="entry name" value="Cation/H_exchanger_TM"/>
</dbReference>
<evidence type="ECO:0000256" key="2">
    <source>
        <dbReference type="ARBA" id="ARBA00005551"/>
    </source>
</evidence>
<keyword evidence="6 9" id="KW-1133">Transmembrane helix</keyword>
<sequence length="533" mass="57667">MPDPLLIIVALLCGMASRAVGMPALIGYLAAGFVLHELDVDGGEMLQTLSEMGITLLLFSIGLKLQIRDLLLPRIWGTTVVHMLATQLAVLGVLSLAQHLLPSLGLSITVNLIIAFAFSFSSTVFVIQIMQERGEMASRHANLAIGVLIIQDLAAVLFLAASTGKVPELSALWLLLLLPARRPILRLLSLAGHGELFTLAGFALAILGAQVFDSVGIKGDLGALLIGVLLAGEQKGKELARNLLYFKDLFLVGFFLSIGLSGWPSPSLMILALILGGMALLKPLLYFPLFTRFHVAPRTALLASNSLANHSEFGLIVIAVAATQGWVGPEWSGAMSIAIAVSFVVSSPLNHLSHSLYRRHRVRLLRHESPMVRAQRPDTRDVRVLILGMGNIGTGAYEAIARSYGRQVLGIDDNDRKLTQHMAMHRRVAAADASDPDFWHRIALDELELVMLALTNHQENMLVADLLRGMGYKGRIAAVVRFDEEATALEAKGISAFNLYAQAGEGFAAHAARGLRERRQDGRGDKEASEQNT</sequence>